<evidence type="ECO:0000256" key="1">
    <source>
        <dbReference type="ARBA" id="ARBA00022468"/>
    </source>
</evidence>
<dbReference type="GO" id="GO:0005096">
    <property type="term" value="F:GTPase activator activity"/>
    <property type="evidence" value="ECO:0007669"/>
    <property type="project" value="UniProtKB-KW"/>
</dbReference>
<dbReference type="PANTHER" id="PTHR14963:SF1">
    <property type="entry name" value="RHO GTPASE-ACTIVATING PROTEIN CONUNDRUM"/>
    <property type="match status" value="1"/>
</dbReference>
<protein>
    <submittedName>
        <fullName evidence="3">Rho GTPase-activating protein 18</fullName>
    </submittedName>
</protein>
<evidence type="ECO:0000313" key="4">
    <source>
        <dbReference type="Proteomes" id="UP001054945"/>
    </source>
</evidence>
<gene>
    <name evidence="3" type="primary">Arhgap18</name>
    <name evidence="3" type="ORF">CEXT_421421</name>
</gene>
<dbReference type="GO" id="GO:0007165">
    <property type="term" value="P:signal transduction"/>
    <property type="evidence" value="ECO:0007669"/>
    <property type="project" value="InterPro"/>
</dbReference>
<dbReference type="Gene3D" id="1.10.555.10">
    <property type="entry name" value="Rho GTPase activation protein"/>
    <property type="match status" value="1"/>
</dbReference>
<name>A0AAV4S5Y8_CAEEX</name>
<accession>A0AAV4S5Y8</accession>
<keyword evidence="4" id="KW-1185">Reference proteome</keyword>
<sequence>MLYDQKHEIVNLVPVLVLLSFRVGMCKSPSMSQHIRAVLFLLRLMAGNKERIGLIGGRESSAHFVAFGRVFIRFNSVEVIEKISIKNWLPYKGIQMFRSEIWAKTIEIWYALSPSLRLPHFWTHTDWCLPEGESPIGKKGKDNVVFGASLSTLLELDRRRCPGLKVPLIFQWILHHLYSNGLREEGLMRLAGSVQKVQILKAEIERSYVTSPHWSRILFGNHQFTTSVFY</sequence>
<dbReference type="Proteomes" id="UP001054945">
    <property type="component" value="Unassembled WGS sequence"/>
</dbReference>
<comment type="caution">
    <text evidence="3">The sequence shown here is derived from an EMBL/GenBank/DDBJ whole genome shotgun (WGS) entry which is preliminary data.</text>
</comment>
<proteinExistence type="predicted"/>
<feature type="domain" description="Rho-GAP" evidence="2">
    <location>
        <begin position="148"/>
        <end position="230"/>
    </location>
</feature>
<dbReference type="GO" id="GO:0051056">
    <property type="term" value="P:regulation of small GTPase mediated signal transduction"/>
    <property type="evidence" value="ECO:0007669"/>
    <property type="project" value="TreeGrafter"/>
</dbReference>
<dbReference type="AlphaFoldDB" id="A0AAV4S5Y8"/>
<organism evidence="3 4">
    <name type="scientific">Caerostris extrusa</name>
    <name type="common">Bark spider</name>
    <name type="synonym">Caerostris bankana</name>
    <dbReference type="NCBI Taxonomy" id="172846"/>
    <lineage>
        <taxon>Eukaryota</taxon>
        <taxon>Metazoa</taxon>
        <taxon>Ecdysozoa</taxon>
        <taxon>Arthropoda</taxon>
        <taxon>Chelicerata</taxon>
        <taxon>Arachnida</taxon>
        <taxon>Araneae</taxon>
        <taxon>Araneomorphae</taxon>
        <taxon>Entelegynae</taxon>
        <taxon>Araneoidea</taxon>
        <taxon>Araneidae</taxon>
        <taxon>Caerostris</taxon>
    </lineage>
</organism>
<evidence type="ECO:0000313" key="3">
    <source>
        <dbReference type="EMBL" id="GIY28957.1"/>
    </source>
</evidence>
<dbReference type="GO" id="GO:0005737">
    <property type="term" value="C:cytoplasm"/>
    <property type="evidence" value="ECO:0007669"/>
    <property type="project" value="TreeGrafter"/>
</dbReference>
<dbReference type="PROSITE" id="PS50238">
    <property type="entry name" value="RHOGAP"/>
    <property type="match status" value="1"/>
</dbReference>
<dbReference type="InterPro" id="IPR000198">
    <property type="entry name" value="RhoGAP_dom"/>
</dbReference>
<dbReference type="EMBL" id="BPLR01009008">
    <property type="protein sequence ID" value="GIY28957.1"/>
    <property type="molecule type" value="Genomic_DNA"/>
</dbReference>
<keyword evidence="1" id="KW-0343">GTPase activation</keyword>
<reference evidence="3 4" key="1">
    <citation type="submission" date="2021-06" db="EMBL/GenBank/DDBJ databases">
        <title>Caerostris extrusa draft genome.</title>
        <authorList>
            <person name="Kono N."/>
            <person name="Arakawa K."/>
        </authorList>
    </citation>
    <scope>NUCLEOTIDE SEQUENCE [LARGE SCALE GENOMIC DNA]</scope>
</reference>
<dbReference type="InterPro" id="IPR008936">
    <property type="entry name" value="Rho_GTPase_activation_prot"/>
</dbReference>
<dbReference type="GO" id="GO:0030833">
    <property type="term" value="P:regulation of actin filament polymerization"/>
    <property type="evidence" value="ECO:0007669"/>
    <property type="project" value="TreeGrafter"/>
</dbReference>
<dbReference type="PANTHER" id="PTHR14963">
    <property type="entry name" value="RHO GTPASE ACTIVATING PROTEIN 18,19-RELATED"/>
    <property type="match status" value="1"/>
</dbReference>
<evidence type="ECO:0000259" key="2">
    <source>
        <dbReference type="PROSITE" id="PS50238"/>
    </source>
</evidence>
<dbReference type="SUPFAM" id="SSF48350">
    <property type="entry name" value="GTPase activation domain, GAP"/>
    <property type="match status" value="1"/>
</dbReference>